<feature type="transmembrane region" description="Helical" evidence="1">
    <location>
        <begin position="12"/>
        <end position="32"/>
    </location>
</feature>
<name>A0ABU7MIC0_9ACTN</name>
<dbReference type="Proteomes" id="UP001347146">
    <property type="component" value="Unassembled WGS sequence"/>
</dbReference>
<gene>
    <name evidence="2" type="ORF">VZC37_20770</name>
</gene>
<accession>A0ABU7MIC0</accession>
<protein>
    <recommendedName>
        <fullName evidence="4">Alkaline shock response membrane anchor protein AmaP</fullName>
    </recommendedName>
</protein>
<proteinExistence type="predicted"/>
<evidence type="ECO:0008006" key="4">
    <source>
        <dbReference type="Google" id="ProtNLM"/>
    </source>
</evidence>
<dbReference type="RefSeq" id="WP_330435310.1">
    <property type="nucleotide sequence ID" value="NZ_JAZDUF010000007.1"/>
</dbReference>
<keyword evidence="1" id="KW-0812">Transmembrane</keyword>
<keyword evidence="1" id="KW-0472">Membrane</keyword>
<sequence>MNRRPAAWHRLTVGLVGVLLVGVGLGAILWRIDVDPVHGWIERIDQGWAARMADTDWWPVLVGGVLVVAALWGWRLVAGTIRPGKVDDLVLDGSDHTGTISVSPKLIATAVGSDLERNPAIDAVDAKATDDRGRKIIRLTVTAQATHTYDDLASIVGEAVDAVREALDGAQIHVQAFVHLEPRNN</sequence>
<dbReference type="EMBL" id="JAZDUF010000007">
    <property type="protein sequence ID" value="MEE3852785.1"/>
    <property type="molecule type" value="Genomic_DNA"/>
</dbReference>
<evidence type="ECO:0000313" key="2">
    <source>
        <dbReference type="EMBL" id="MEE3852785.1"/>
    </source>
</evidence>
<evidence type="ECO:0000256" key="1">
    <source>
        <dbReference type="SAM" id="Phobius"/>
    </source>
</evidence>
<feature type="transmembrane region" description="Helical" evidence="1">
    <location>
        <begin position="57"/>
        <end position="77"/>
    </location>
</feature>
<comment type="caution">
    <text evidence="2">The sequence shown here is derived from an EMBL/GenBank/DDBJ whole genome shotgun (WGS) entry which is preliminary data.</text>
</comment>
<reference evidence="2 3" key="1">
    <citation type="submission" date="2024-01" db="EMBL/GenBank/DDBJ databases">
        <title>Draft genome sequence of Gordonia sp. LSe1-13.</title>
        <authorList>
            <person name="Suphannarot A."/>
            <person name="Mingma R."/>
        </authorList>
    </citation>
    <scope>NUCLEOTIDE SEQUENCE [LARGE SCALE GENOMIC DNA]</scope>
    <source>
        <strain evidence="2 3">LSe1-13</strain>
    </source>
</reference>
<keyword evidence="3" id="KW-1185">Reference proteome</keyword>
<organism evidence="2 3">
    <name type="scientific">Gordonia sesuvii</name>
    <dbReference type="NCBI Taxonomy" id="3116777"/>
    <lineage>
        <taxon>Bacteria</taxon>
        <taxon>Bacillati</taxon>
        <taxon>Actinomycetota</taxon>
        <taxon>Actinomycetes</taxon>
        <taxon>Mycobacteriales</taxon>
        <taxon>Gordoniaceae</taxon>
        <taxon>Gordonia</taxon>
    </lineage>
</organism>
<keyword evidence="1" id="KW-1133">Transmembrane helix</keyword>
<evidence type="ECO:0000313" key="3">
    <source>
        <dbReference type="Proteomes" id="UP001347146"/>
    </source>
</evidence>